<dbReference type="InterPro" id="IPR009057">
    <property type="entry name" value="Homeodomain-like_sf"/>
</dbReference>
<dbReference type="EMBL" id="JBHTLX010000029">
    <property type="protein sequence ID" value="MFD1250824.1"/>
    <property type="molecule type" value="Genomic_DNA"/>
</dbReference>
<protein>
    <submittedName>
        <fullName evidence="6">TetR/AcrR family transcriptional regulator</fullName>
    </submittedName>
</protein>
<feature type="domain" description="HTH tetR-type" evidence="5">
    <location>
        <begin position="11"/>
        <end position="71"/>
    </location>
</feature>
<accession>A0ABW3W6L5</accession>
<dbReference type="PANTHER" id="PTHR30055">
    <property type="entry name" value="HTH-TYPE TRANSCRIPTIONAL REGULATOR RUTR"/>
    <property type="match status" value="1"/>
</dbReference>
<keyword evidence="7" id="KW-1185">Reference proteome</keyword>
<evidence type="ECO:0000256" key="2">
    <source>
        <dbReference type="ARBA" id="ARBA00023125"/>
    </source>
</evidence>
<keyword evidence="1" id="KW-0805">Transcription regulation</keyword>
<gene>
    <name evidence="6" type="ORF">ACFQ3F_23740</name>
</gene>
<evidence type="ECO:0000256" key="3">
    <source>
        <dbReference type="ARBA" id="ARBA00023163"/>
    </source>
</evidence>
<evidence type="ECO:0000256" key="1">
    <source>
        <dbReference type="ARBA" id="ARBA00023015"/>
    </source>
</evidence>
<evidence type="ECO:0000256" key="4">
    <source>
        <dbReference type="PROSITE-ProRule" id="PRU00335"/>
    </source>
</evidence>
<evidence type="ECO:0000313" key="7">
    <source>
        <dbReference type="Proteomes" id="UP001597229"/>
    </source>
</evidence>
<evidence type="ECO:0000259" key="5">
    <source>
        <dbReference type="PROSITE" id="PS50977"/>
    </source>
</evidence>
<dbReference type="InterPro" id="IPR050109">
    <property type="entry name" value="HTH-type_TetR-like_transc_reg"/>
</dbReference>
<dbReference type="Pfam" id="PF21943">
    <property type="entry name" value="TetR_C_46"/>
    <property type="match status" value="1"/>
</dbReference>
<proteinExistence type="predicted"/>
<dbReference type="PRINTS" id="PR00455">
    <property type="entry name" value="HTHTETR"/>
</dbReference>
<dbReference type="SUPFAM" id="SSF48498">
    <property type="entry name" value="Tetracyclin repressor-like, C-terminal domain"/>
    <property type="match status" value="1"/>
</dbReference>
<dbReference type="SUPFAM" id="SSF46689">
    <property type="entry name" value="Homeodomain-like"/>
    <property type="match status" value="1"/>
</dbReference>
<reference evidence="7" key="1">
    <citation type="journal article" date="2019" name="Int. J. Syst. Evol. Microbiol.">
        <title>The Global Catalogue of Microorganisms (GCM) 10K type strain sequencing project: providing services to taxonomists for standard genome sequencing and annotation.</title>
        <authorList>
            <consortium name="The Broad Institute Genomics Platform"/>
            <consortium name="The Broad Institute Genome Sequencing Center for Infectious Disease"/>
            <person name="Wu L."/>
            <person name="Ma J."/>
        </authorList>
    </citation>
    <scope>NUCLEOTIDE SEQUENCE [LARGE SCALE GENOMIC DNA]</scope>
    <source>
        <strain evidence="7">CCUG 52478</strain>
    </source>
</reference>
<organism evidence="6 7">
    <name type="scientific">Nocardioides ginsengisoli</name>
    <dbReference type="NCBI Taxonomy" id="363868"/>
    <lineage>
        <taxon>Bacteria</taxon>
        <taxon>Bacillati</taxon>
        <taxon>Actinomycetota</taxon>
        <taxon>Actinomycetes</taxon>
        <taxon>Propionibacteriales</taxon>
        <taxon>Nocardioidaceae</taxon>
        <taxon>Nocardioides</taxon>
    </lineage>
</organism>
<dbReference type="InterPro" id="IPR036271">
    <property type="entry name" value="Tet_transcr_reg_TetR-rel_C_sf"/>
</dbReference>
<dbReference type="InterPro" id="IPR001647">
    <property type="entry name" value="HTH_TetR"/>
</dbReference>
<dbReference type="Proteomes" id="UP001597229">
    <property type="component" value="Unassembled WGS sequence"/>
</dbReference>
<comment type="caution">
    <text evidence="6">The sequence shown here is derived from an EMBL/GenBank/DDBJ whole genome shotgun (WGS) entry which is preliminary data.</text>
</comment>
<dbReference type="PROSITE" id="PS50977">
    <property type="entry name" value="HTH_TETR_2"/>
    <property type="match status" value="1"/>
</dbReference>
<keyword evidence="2 4" id="KW-0238">DNA-binding</keyword>
<name>A0ABW3W6L5_9ACTN</name>
<sequence>MTATRRRLAPEVRRAQLIAAAEDVFVRRGYQGAAVEDIAAAAGVTRTLIYKYFADKDEIYLECLRAARDELDQAVVAAAGGAEGPEAQLRAGLRAYFDFVRDRGSTWDVLFGGGAAVAGRVAEAAAEHRYQTAEVIGGLVHGAAPQVDAEAASAYAHAISGAAEQIAKWWRRHPDVPVEVMVERMMDALWVGLRAVATDADGSEGLGSPA</sequence>
<dbReference type="InterPro" id="IPR054129">
    <property type="entry name" value="DesT_TetR_C"/>
</dbReference>
<dbReference type="Gene3D" id="1.10.357.10">
    <property type="entry name" value="Tetracycline Repressor, domain 2"/>
    <property type="match status" value="1"/>
</dbReference>
<dbReference type="RefSeq" id="WP_367918268.1">
    <property type="nucleotide sequence ID" value="NZ_BAABAC010000009.1"/>
</dbReference>
<dbReference type="Pfam" id="PF00440">
    <property type="entry name" value="TetR_N"/>
    <property type="match status" value="1"/>
</dbReference>
<evidence type="ECO:0000313" key="6">
    <source>
        <dbReference type="EMBL" id="MFD1250824.1"/>
    </source>
</evidence>
<keyword evidence="3" id="KW-0804">Transcription</keyword>
<dbReference type="PANTHER" id="PTHR30055:SF158">
    <property type="entry name" value="POSSIBLE TRANSCRIPTIONAL REGULATORY PROTEIN (PROBABLY TETR-FAMILY)"/>
    <property type="match status" value="1"/>
</dbReference>
<feature type="DNA-binding region" description="H-T-H motif" evidence="4">
    <location>
        <begin position="34"/>
        <end position="53"/>
    </location>
</feature>